<feature type="domain" description="Glucosamine/galactosamine-6-phosphate isomerase" evidence="8">
    <location>
        <begin position="10"/>
        <end position="214"/>
    </location>
</feature>
<dbReference type="EMBL" id="JBEWLZ010000004">
    <property type="protein sequence ID" value="MET1489811.1"/>
    <property type="molecule type" value="Genomic_DNA"/>
</dbReference>
<evidence type="ECO:0000256" key="5">
    <source>
        <dbReference type="ARBA" id="ARBA00013198"/>
    </source>
</evidence>
<evidence type="ECO:0000256" key="2">
    <source>
        <dbReference type="ARBA" id="ARBA00002681"/>
    </source>
</evidence>
<accession>A0ABV2CPH3</accession>
<name>A0ABV2CPH3_9RHOO</name>
<comment type="similarity">
    <text evidence="4 7">Belongs to the glucosamine/galactosamine-6-phosphate isomerase family. 6-phosphogluconolactonase subfamily.</text>
</comment>
<dbReference type="Proteomes" id="UP001548590">
    <property type="component" value="Unassembled WGS sequence"/>
</dbReference>
<dbReference type="SUPFAM" id="SSF100950">
    <property type="entry name" value="NagB/RpiA/CoA transferase-like"/>
    <property type="match status" value="1"/>
</dbReference>
<evidence type="ECO:0000313" key="10">
    <source>
        <dbReference type="Proteomes" id="UP001548590"/>
    </source>
</evidence>
<dbReference type="GO" id="GO:0017057">
    <property type="term" value="F:6-phosphogluconolactonase activity"/>
    <property type="evidence" value="ECO:0007669"/>
    <property type="project" value="UniProtKB-EC"/>
</dbReference>
<evidence type="ECO:0000256" key="1">
    <source>
        <dbReference type="ARBA" id="ARBA00000832"/>
    </source>
</evidence>
<evidence type="ECO:0000256" key="3">
    <source>
        <dbReference type="ARBA" id="ARBA00004961"/>
    </source>
</evidence>
<dbReference type="InterPro" id="IPR039104">
    <property type="entry name" value="6PGL"/>
</dbReference>
<proteinExistence type="inferred from homology"/>
<dbReference type="InterPro" id="IPR006148">
    <property type="entry name" value="Glc/Gal-6P_isomerase"/>
</dbReference>
<evidence type="ECO:0000256" key="7">
    <source>
        <dbReference type="RuleBase" id="RU365095"/>
    </source>
</evidence>
<evidence type="ECO:0000256" key="4">
    <source>
        <dbReference type="ARBA" id="ARBA00010662"/>
    </source>
</evidence>
<evidence type="ECO:0000256" key="6">
    <source>
        <dbReference type="ARBA" id="ARBA00020337"/>
    </source>
</evidence>
<dbReference type="PANTHER" id="PTHR11054:SF0">
    <property type="entry name" value="6-PHOSPHOGLUCONOLACTONASE"/>
    <property type="match status" value="1"/>
</dbReference>
<keyword evidence="10" id="KW-1185">Reference proteome</keyword>
<dbReference type="Gene3D" id="3.40.50.1360">
    <property type="match status" value="1"/>
</dbReference>
<dbReference type="NCBIfam" id="TIGR01198">
    <property type="entry name" value="pgl"/>
    <property type="match status" value="1"/>
</dbReference>
<keyword evidence="7 9" id="KW-0378">Hydrolase</keyword>
<evidence type="ECO:0000259" key="8">
    <source>
        <dbReference type="Pfam" id="PF01182"/>
    </source>
</evidence>
<dbReference type="Pfam" id="PF01182">
    <property type="entry name" value="Glucosamine_iso"/>
    <property type="match status" value="1"/>
</dbReference>
<dbReference type="InterPro" id="IPR037171">
    <property type="entry name" value="NagB/RpiA_transferase-like"/>
</dbReference>
<gene>
    <name evidence="7 9" type="primary">pgl</name>
    <name evidence="9" type="ORF">ABVT11_08220</name>
</gene>
<comment type="caution">
    <text evidence="9">The sequence shown here is derived from an EMBL/GenBank/DDBJ whole genome shotgun (WGS) entry which is preliminary data.</text>
</comment>
<reference evidence="9 10" key="1">
    <citation type="submission" date="2024-07" db="EMBL/GenBank/DDBJ databases">
        <title>Uliginosibacterium paludis KCTC:42655.</title>
        <authorList>
            <person name="Kim M.K."/>
        </authorList>
    </citation>
    <scope>NUCLEOTIDE SEQUENCE [LARGE SCALE GENOMIC DNA]</scope>
    <source>
        <strain evidence="9 10">KCTC 42655</strain>
    </source>
</reference>
<sequence>MTIELNAYPDTTALDLALAGRLAETLNEGLALNGEATFAVSGGRTPGGFFRALSRHELDWSRVTVTLADERCVEESDPSSNARSVRENLLQGSASAARFVPLHIPGENRDTMIERIGRLPARFDAVVLGMGDDAHTASIFPDSPQRDAALAPDAPDILAAEGKPPVRERLTLSARRLLATRMLFIHITGIGKWQVLGQAAAAPGAQQPISYFLNHRTTPAHVFWTL</sequence>
<protein>
    <recommendedName>
        <fullName evidence="6 7">6-phosphogluconolactonase</fullName>
        <shortName evidence="7">6PGL</shortName>
        <ecNumber evidence="5 7">3.1.1.31</ecNumber>
    </recommendedName>
</protein>
<dbReference type="EC" id="3.1.1.31" evidence="5 7"/>
<evidence type="ECO:0000313" key="9">
    <source>
        <dbReference type="EMBL" id="MET1489811.1"/>
    </source>
</evidence>
<dbReference type="CDD" id="cd01400">
    <property type="entry name" value="6PGL"/>
    <property type="match status" value="1"/>
</dbReference>
<dbReference type="RefSeq" id="WP_345923056.1">
    <property type="nucleotide sequence ID" value="NZ_JBDIVF010000001.1"/>
</dbReference>
<comment type="function">
    <text evidence="2 7">Hydrolysis of 6-phosphogluconolactone to 6-phosphogluconate.</text>
</comment>
<dbReference type="PANTHER" id="PTHR11054">
    <property type="entry name" value="6-PHOSPHOGLUCONOLACTONASE"/>
    <property type="match status" value="1"/>
</dbReference>
<organism evidence="9 10">
    <name type="scientific">Uliginosibacterium paludis</name>
    <dbReference type="NCBI Taxonomy" id="1615952"/>
    <lineage>
        <taxon>Bacteria</taxon>
        <taxon>Pseudomonadati</taxon>
        <taxon>Pseudomonadota</taxon>
        <taxon>Betaproteobacteria</taxon>
        <taxon>Rhodocyclales</taxon>
        <taxon>Zoogloeaceae</taxon>
        <taxon>Uliginosibacterium</taxon>
    </lineage>
</organism>
<dbReference type="InterPro" id="IPR005900">
    <property type="entry name" value="6-phosphogluconolactonase_DevB"/>
</dbReference>
<comment type="catalytic activity">
    <reaction evidence="1 7">
        <text>6-phospho-D-glucono-1,5-lactone + H2O = 6-phospho-D-gluconate + H(+)</text>
        <dbReference type="Rhea" id="RHEA:12556"/>
        <dbReference type="ChEBI" id="CHEBI:15377"/>
        <dbReference type="ChEBI" id="CHEBI:15378"/>
        <dbReference type="ChEBI" id="CHEBI:57955"/>
        <dbReference type="ChEBI" id="CHEBI:58759"/>
        <dbReference type="EC" id="3.1.1.31"/>
    </reaction>
</comment>
<comment type="pathway">
    <text evidence="3 7">Carbohydrate degradation; pentose phosphate pathway; D-ribulose 5-phosphate from D-glucose 6-phosphate (oxidative stage): step 2/3.</text>
</comment>